<organism evidence="3 4">
    <name type="scientific">Aeromicrobium halocynthiae</name>
    <dbReference type="NCBI Taxonomy" id="560557"/>
    <lineage>
        <taxon>Bacteria</taxon>
        <taxon>Bacillati</taxon>
        <taxon>Actinomycetota</taxon>
        <taxon>Actinomycetes</taxon>
        <taxon>Propionibacteriales</taxon>
        <taxon>Nocardioidaceae</taxon>
        <taxon>Aeromicrobium</taxon>
    </lineage>
</organism>
<keyword evidence="4" id="KW-1185">Reference proteome</keyword>
<dbReference type="PANTHER" id="PTHR43081:SF1">
    <property type="entry name" value="ADENYLATE CYCLASE, TERMINAL-DIFFERENTIATION SPECIFIC"/>
    <property type="match status" value="1"/>
</dbReference>
<protein>
    <submittedName>
        <fullName evidence="3">Adenylate/guanylate cyclase domain-containing protein</fullName>
    </submittedName>
</protein>
<evidence type="ECO:0000259" key="2">
    <source>
        <dbReference type="PROSITE" id="PS50125"/>
    </source>
</evidence>
<dbReference type="RefSeq" id="WP_344324868.1">
    <property type="nucleotide sequence ID" value="NZ_BAAAPY010000002.1"/>
</dbReference>
<name>A0ABP5HGX0_9ACTN</name>
<gene>
    <name evidence="3" type="ORF">GCM10009821_08580</name>
</gene>
<evidence type="ECO:0000313" key="4">
    <source>
        <dbReference type="Proteomes" id="UP001501480"/>
    </source>
</evidence>
<evidence type="ECO:0000313" key="3">
    <source>
        <dbReference type="EMBL" id="GAA2072734.1"/>
    </source>
</evidence>
<dbReference type="SUPFAM" id="SSF55073">
    <property type="entry name" value="Nucleotide cyclase"/>
    <property type="match status" value="1"/>
</dbReference>
<evidence type="ECO:0000256" key="1">
    <source>
        <dbReference type="ARBA" id="ARBA00005381"/>
    </source>
</evidence>
<dbReference type="EMBL" id="BAAAPY010000002">
    <property type="protein sequence ID" value="GAA2072734.1"/>
    <property type="molecule type" value="Genomic_DNA"/>
</dbReference>
<dbReference type="Proteomes" id="UP001501480">
    <property type="component" value="Unassembled WGS sequence"/>
</dbReference>
<dbReference type="PROSITE" id="PS50125">
    <property type="entry name" value="GUANYLATE_CYCLASE_2"/>
    <property type="match status" value="1"/>
</dbReference>
<dbReference type="CDD" id="cd07302">
    <property type="entry name" value="CHD"/>
    <property type="match status" value="1"/>
</dbReference>
<dbReference type="InterPro" id="IPR050697">
    <property type="entry name" value="Adenylyl/Guanylyl_Cyclase_3/4"/>
</dbReference>
<sequence>MSDHEPEQDQPAFDPSVLIDVAHEFLFDGQPDLTQAQVAERAGVSLDQANELWRYLGFSVVGDDVVAFSEADVEAIRITRRLTELGIVPSDSIPQFVRSVGRSFSRLADWQVRVLLASMADTDEHDPPLEVISEVIPMVEEVQSYIWRRHLLAASSRIAMRAVREESSGPTTVGFVDIVGYTSRSRQMSTRDLAELVEHFEAFVTRSVVDAGGQVIKTIGDEVLFTIEDPELAAGVALELVDQGEDEDDELFPQVRVGLAHGPVLARLGDVYGSTVNIASRLTSVSRPGRVLVDAELSTLLRDADEDREEPRYRLRRTRRVSVKGYEHLEAWSLKRPR</sequence>
<dbReference type="Pfam" id="PF00211">
    <property type="entry name" value="Guanylate_cyc"/>
    <property type="match status" value="1"/>
</dbReference>
<comment type="similarity">
    <text evidence="1">Belongs to the adenylyl cyclase class-3 family.</text>
</comment>
<feature type="domain" description="Guanylate cyclase" evidence="2">
    <location>
        <begin position="172"/>
        <end position="283"/>
    </location>
</feature>
<dbReference type="Gene3D" id="3.30.70.1230">
    <property type="entry name" value="Nucleotide cyclase"/>
    <property type="match status" value="1"/>
</dbReference>
<dbReference type="PANTHER" id="PTHR43081">
    <property type="entry name" value="ADENYLATE CYCLASE, TERMINAL-DIFFERENTIATION SPECIFIC-RELATED"/>
    <property type="match status" value="1"/>
</dbReference>
<reference evidence="4" key="1">
    <citation type="journal article" date="2019" name="Int. J. Syst. Evol. Microbiol.">
        <title>The Global Catalogue of Microorganisms (GCM) 10K type strain sequencing project: providing services to taxonomists for standard genome sequencing and annotation.</title>
        <authorList>
            <consortium name="The Broad Institute Genomics Platform"/>
            <consortium name="The Broad Institute Genome Sequencing Center for Infectious Disease"/>
            <person name="Wu L."/>
            <person name="Ma J."/>
        </authorList>
    </citation>
    <scope>NUCLEOTIDE SEQUENCE [LARGE SCALE GENOMIC DNA]</scope>
    <source>
        <strain evidence="4">JCM 15749</strain>
    </source>
</reference>
<dbReference type="SMART" id="SM00044">
    <property type="entry name" value="CYCc"/>
    <property type="match status" value="1"/>
</dbReference>
<dbReference type="InterPro" id="IPR029787">
    <property type="entry name" value="Nucleotide_cyclase"/>
</dbReference>
<dbReference type="InterPro" id="IPR001054">
    <property type="entry name" value="A/G_cyclase"/>
</dbReference>
<proteinExistence type="inferred from homology"/>
<comment type="caution">
    <text evidence="3">The sequence shown here is derived from an EMBL/GenBank/DDBJ whole genome shotgun (WGS) entry which is preliminary data.</text>
</comment>
<accession>A0ABP5HGX0</accession>